<dbReference type="EMBL" id="RSCL01000071">
    <property type="protein sequence ID" value="RUS92670.1"/>
    <property type="molecule type" value="Genomic_DNA"/>
</dbReference>
<protein>
    <submittedName>
        <fullName evidence="1">Uncharacterized protein</fullName>
    </submittedName>
</protein>
<gene>
    <name evidence="1" type="ORF">DSM106972_098440</name>
</gene>
<proteinExistence type="predicted"/>
<reference evidence="1" key="1">
    <citation type="submission" date="2018-12" db="EMBL/GenBank/DDBJ databases">
        <authorList>
            <person name="Will S."/>
            <person name="Neumann-Schaal M."/>
            <person name="Henke P."/>
        </authorList>
    </citation>
    <scope>NUCLEOTIDE SEQUENCE</scope>
    <source>
        <strain evidence="1">PCC 7102</strain>
    </source>
</reference>
<dbReference type="AlphaFoldDB" id="A0A3S1A2N2"/>
<accession>A0A3S1A2N2</accession>
<keyword evidence="2" id="KW-1185">Reference proteome</keyword>
<name>A0A3S1A2N2_9CYAN</name>
<dbReference type="Proteomes" id="UP000271624">
    <property type="component" value="Unassembled WGS sequence"/>
</dbReference>
<dbReference type="RefSeq" id="WP_127087731.1">
    <property type="nucleotide sequence ID" value="NZ_RSCL01000071.1"/>
</dbReference>
<evidence type="ECO:0000313" key="1">
    <source>
        <dbReference type="EMBL" id="RUS92670.1"/>
    </source>
</evidence>
<organism evidence="1 2">
    <name type="scientific">Dulcicalothrix desertica PCC 7102</name>
    <dbReference type="NCBI Taxonomy" id="232991"/>
    <lineage>
        <taxon>Bacteria</taxon>
        <taxon>Bacillati</taxon>
        <taxon>Cyanobacteriota</taxon>
        <taxon>Cyanophyceae</taxon>
        <taxon>Nostocales</taxon>
        <taxon>Calotrichaceae</taxon>
        <taxon>Dulcicalothrix</taxon>
    </lineage>
</organism>
<sequence>MIIRNYASCNTCREKYILRAGVGTEKYQLHSFDCKTCGLPISVVVRANPPSAYFQAEENVTIEEHEDKNAIVINLHPFFAFNKDEIHDRMALPSLLYMNKITPYLRFVSNRKFLGIETQDTGLQFNVPNASHLWTTVKNIFLLKNGDGQDKRIKKAIEYYEKQRQKYFSETRVSTPKEVAINFFDSLFYPRFEQLVKPVIELIYSIKDNHPEKFANFLQFYLDNLQAQHNRQYLSIFSDYFKIYNQLSQVVVHSRIGDEDVDDKIIGSKDFENVKLYYGQAYESITSFFVVFACLNNIFLGRDYDQFQSMTLSKYMKDVSKEKRANPFEHTKQFYTFTDGLDSTLRNGSHHASIWRDGENIFYRSGGTGAQREIAYSRYLHLCNKLTISLAALFIVELELKDI</sequence>
<evidence type="ECO:0000313" key="2">
    <source>
        <dbReference type="Proteomes" id="UP000271624"/>
    </source>
</evidence>
<comment type="caution">
    <text evidence="1">The sequence shown here is derived from an EMBL/GenBank/DDBJ whole genome shotgun (WGS) entry which is preliminary data.</text>
</comment>
<dbReference type="OrthoDB" id="7525629at2"/>
<reference evidence="1" key="2">
    <citation type="journal article" date="2019" name="Genome Biol. Evol.">
        <title>Day and night: Metabolic profiles and evolutionary relationships of six axenic non-marine cyanobacteria.</title>
        <authorList>
            <person name="Will S.E."/>
            <person name="Henke P."/>
            <person name="Boedeker C."/>
            <person name="Huang S."/>
            <person name="Brinkmann H."/>
            <person name="Rohde M."/>
            <person name="Jarek M."/>
            <person name="Friedl T."/>
            <person name="Seufert S."/>
            <person name="Schumacher M."/>
            <person name="Overmann J."/>
            <person name="Neumann-Schaal M."/>
            <person name="Petersen J."/>
        </authorList>
    </citation>
    <scope>NUCLEOTIDE SEQUENCE [LARGE SCALE GENOMIC DNA]</scope>
    <source>
        <strain evidence="1">PCC 7102</strain>
    </source>
</reference>